<feature type="region of interest" description="Disordered" evidence="1">
    <location>
        <begin position="15"/>
        <end position="43"/>
    </location>
</feature>
<reference evidence="2 3" key="1">
    <citation type="submission" date="2018-06" db="EMBL/GenBank/DDBJ databases">
        <authorList>
            <consortium name="Pathogen Informatics"/>
            <person name="Doyle S."/>
        </authorList>
    </citation>
    <scope>NUCLEOTIDE SEQUENCE [LARGE SCALE GENOMIC DNA]</scope>
    <source>
        <strain evidence="2 3">NCTC9601</strain>
    </source>
</reference>
<dbReference type="Proteomes" id="UP000251123">
    <property type="component" value="Unassembled WGS sequence"/>
</dbReference>
<accession>A0A2X3CZH0</accession>
<name>A0A2X3CZH0_KLEPN</name>
<organism evidence="2 3">
    <name type="scientific">Klebsiella pneumoniae</name>
    <dbReference type="NCBI Taxonomy" id="573"/>
    <lineage>
        <taxon>Bacteria</taxon>
        <taxon>Pseudomonadati</taxon>
        <taxon>Pseudomonadota</taxon>
        <taxon>Gammaproteobacteria</taxon>
        <taxon>Enterobacterales</taxon>
        <taxon>Enterobacteriaceae</taxon>
        <taxon>Klebsiella/Raoultella group</taxon>
        <taxon>Klebsiella</taxon>
        <taxon>Klebsiella pneumoniae complex</taxon>
    </lineage>
</organism>
<evidence type="ECO:0000256" key="1">
    <source>
        <dbReference type="SAM" id="MobiDB-lite"/>
    </source>
</evidence>
<sequence>MAAGAVVVSLCSTSDKTIEEAEKRSPAQPLPAYQKQLRLRQNR</sequence>
<feature type="compositionally biased region" description="Basic and acidic residues" evidence="1">
    <location>
        <begin position="16"/>
        <end position="25"/>
    </location>
</feature>
<dbReference type="EMBL" id="UASN01000022">
    <property type="protein sequence ID" value="SQC18857.1"/>
    <property type="molecule type" value="Genomic_DNA"/>
</dbReference>
<evidence type="ECO:0000313" key="3">
    <source>
        <dbReference type="Proteomes" id="UP000251123"/>
    </source>
</evidence>
<dbReference type="AlphaFoldDB" id="A0A2X3CZH0"/>
<evidence type="ECO:0000313" key="2">
    <source>
        <dbReference type="EMBL" id="SQC18857.1"/>
    </source>
</evidence>
<proteinExistence type="predicted"/>
<protein>
    <submittedName>
        <fullName evidence="2">2-hydroxyglutaryl-CoA dehydratase subunit D</fullName>
    </submittedName>
</protein>
<gene>
    <name evidence="2" type="ORF">NCTC9601_05641</name>
</gene>